<dbReference type="InterPro" id="IPR011990">
    <property type="entry name" value="TPR-like_helical_dom_sf"/>
</dbReference>
<proteinExistence type="predicted"/>
<name>A0ABN7W9P3_GIGMA</name>
<feature type="non-terminal residue" evidence="1">
    <location>
        <position position="148"/>
    </location>
</feature>
<sequence>MSSNLSHFSRSKKNFTLDIIDELKKELLFKYNEIESTSWPTVSADTQTFSYVFNDYDTILIILLSVSKGGEVDIHIEIDGTPFVILCKDWTRDIAVSLVKKNDVRENERQEFIKYLTQAADNGNYIAQFNLSDLYLNGKVGFQIDKEK</sequence>
<protein>
    <submittedName>
        <fullName evidence="1">34778_t:CDS:1</fullName>
    </submittedName>
</protein>
<evidence type="ECO:0000313" key="2">
    <source>
        <dbReference type="Proteomes" id="UP000789901"/>
    </source>
</evidence>
<gene>
    <name evidence="1" type="ORF">GMARGA_LOCUS28349</name>
</gene>
<dbReference type="EMBL" id="CAJVQB010036100">
    <property type="protein sequence ID" value="CAG8823465.1"/>
    <property type="molecule type" value="Genomic_DNA"/>
</dbReference>
<accession>A0ABN7W9P3</accession>
<dbReference type="Gene3D" id="1.25.40.10">
    <property type="entry name" value="Tetratricopeptide repeat domain"/>
    <property type="match status" value="1"/>
</dbReference>
<dbReference type="SUPFAM" id="SSF81901">
    <property type="entry name" value="HCP-like"/>
    <property type="match status" value="1"/>
</dbReference>
<dbReference type="Proteomes" id="UP000789901">
    <property type="component" value="Unassembled WGS sequence"/>
</dbReference>
<keyword evidence="2" id="KW-1185">Reference proteome</keyword>
<evidence type="ECO:0000313" key="1">
    <source>
        <dbReference type="EMBL" id="CAG8823465.1"/>
    </source>
</evidence>
<reference evidence="1 2" key="1">
    <citation type="submission" date="2021-06" db="EMBL/GenBank/DDBJ databases">
        <authorList>
            <person name="Kallberg Y."/>
            <person name="Tangrot J."/>
            <person name="Rosling A."/>
        </authorList>
    </citation>
    <scope>NUCLEOTIDE SEQUENCE [LARGE SCALE GENOMIC DNA]</scope>
    <source>
        <strain evidence="1 2">120-4 pot B 10/14</strain>
    </source>
</reference>
<comment type="caution">
    <text evidence="1">The sequence shown here is derived from an EMBL/GenBank/DDBJ whole genome shotgun (WGS) entry which is preliminary data.</text>
</comment>
<organism evidence="1 2">
    <name type="scientific">Gigaspora margarita</name>
    <dbReference type="NCBI Taxonomy" id="4874"/>
    <lineage>
        <taxon>Eukaryota</taxon>
        <taxon>Fungi</taxon>
        <taxon>Fungi incertae sedis</taxon>
        <taxon>Mucoromycota</taxon>
        <taxon>Glomeromycotina</taxon>
        <taxon>Glomeromycetes</taxon>
        <taxon>Diversisporales</taxon>
        <taxon>Gigasporaceae</taxon>
        <taxon>Gigaspora</taxon>
    </lineage>
</organism>